<dbReference type="AlphaFoldDB" id="A0A5B8LSA8"/>
<evidence type="ECO:0000259" key="4">
    <source>
        <dbReference type="PROSITE" id="PS51891"/>
    </source>
</evidence>
<dbReference type="SUPFAM" id="SSF51316">
    <property type="entry name" value="Mss4-like"/>
    <property type="match status" value="1"/>
</dbReference>
<dbReference type="KEGG" id="dea:FPZ08_06180"/>
<protein>
    <recommendedName>
        <fullName evidence="4">CENP-V/GFA domain-containing protein</fullName>
    </recommendedName>
</protein>
<keyword evidence="2" id="KW-0479">Metal-binding</keyword>
<dbReference type="InterPro" id="IPR006913">
    <property type="entry name" value="CENP-V/GFA"/>
</dbReference>
<dbReference type="Proteomes" id="UP000315364">
    <property type="component" value="Chromosome"/>
</dbReference>
<dbReference type="InterPro" id="IPR011057">
    <property type="entry name" value="Mss4-like_sf"/>
</dbReference>
<dbReference type="PANTHER" id="PTHR28620:SF1">
    <property type="entry name" value="CENP-V_GFA DOMAIN-CONTAINING PROTEIN"/>
    <property type="match status" value="1"/>
</dbReference>
<dbReference type="PANTHER" id="PTHR28620">
    <property type="entry name" value="CENTROMERE PROTEIN V"/>
    <property type="match status" value="1"/>
</dbReference>
<evidence type="ECO:0000256" key="1">
    <source>
        <dbReference type="ARBA" id="ARBA00005495"/>
    </source>
</evidence>
<dbReference type="GO" id="GO:0046872">
    <property type="term" value="F:metal ion binding"/>
    <property type="evidence" value="ECO:0007669"/>
    <property type="project" value="UniProtKB-KW"/>
</dbReference>
<feature type="domain" description="CENP-V/GFA" evidence="4">
    <location>
        <begin position="9"/>
        <end position="128"/>
    </location>
</feature>
<keyword evidence="6" id="KW-1185">Reference proteome</keyword>
<accession>A0A5B8LSA8</accession>
<evidence type="ECO:0000313" key="5">
    <source>
        <dbReference type="EMBL" id="QDZ10372.1"/>
    </source>
</evidence>
<proteinExistence type="inferred from homology"/>
<evidence type="ECO:0000313" key="6">
    <source>
        <dbReference type="Proteomes" id="UP000315364"/>
    </source>
</evidence>
<dbReference type="InterPro" id="IPR052355">
    <property type="entry name" value="CENP-V-like"/>
</dbReference>
<dbReference type="Pfam" id="PF04828">
    <property type="entry name" value="GFA"/>
    <property type="match status" value="1"/>
</dbReference>
<keyword evidence="3" id="KW-0862">Zinc</keyword>
<organism evidence="5 6">
    <name type="scientific">Devosia ginsengisoli</name>
    <dbReference type="NCBI Taxonomy" id="400770"/>
    <lineage>
        <taxon>Bacteria</taxon>
        <taxon>Pseudomonadati</taxon>
        <taxon>Pseudomonadota</taxon>
        <taxon>Alphaproteobacteria</taxon>
        <taxon>Hyphomicrobiales</taxon>
        <taxon>Devosiaceae</taxon>
        <taxon>Devosia</taxon>
    </lineage>
</organism>
<dbReference type="PROSITE" id="PS51891">
    <property type="entry name" value="CENP_V_GFA"/>
    <property type="match status" value="1"/>
</dbReference>
<dbReference type="RefSeq" id="WP_146289168.1">
    <property type="nucleotide sequence ID" value="NZ_CP042304.1"/>
</dbReference>
<name>A0A5B8LSA8_9HYPH</name>
<dbReference type="EMBL" id="CP042304">
    <property type="protein sequence ID" value="QDZ10372.1"/>
    <property type="molecule type" value="Genomic_DNA"/>
</dbReference>
<evidence type="ECO:0000256" key="2">
    <source>
        <dbReference type="ARBA" id="ARBA00022723"/>
    </source>
</evidence>
<comment type="similarity">
    <text evidence="1">Belongs to the Gfa family.</text>
</comment>
<sequence>MTEPTHDAQTGPIASCHCGAVNIVLPHAPSVVVECNCSLCRRYGVLWVYYDAAELSSLPEPGVTDRYAWNGKHVDFHRCSNCGCVTHWAPRSASRTTRGINARLLPEAVVSAARLRHKDGAGSGKYLD</sequence>
<reference evidence="5 6" key="1">
    <citation type="submission" date="2019-07" db="EMBL/GenBank/DDBJ databases">
        <title>Full genome sequence of Devosia sp. Gsoil 520.</title>
        <authorList>
            <person name="Im W.-T."/>
        </authorList>
    </citation>
    <scope>NUCLEOTIDE SEQUENCE [LARGE SCALE GENOMIC DNA]</scope>
    <source>
        <strain evidence="5 6">Gsoil 520</strain>
    </source>
</reference>
<gene>
    <name evidence="5" type="ORF">FPZ08_06180</name>
</gene>
<dbReference type="GO" id="GO:0016846">
    <property type="term" value="F:carbon-sulfur lyase activity"/>
    <property type="evidence" value="ECO:0007669"/>
    <property type="project" value="InterPro"/>
</dbReference>
<dbReference type="Gene3D" id="2.170.150.70">
    <property type="match status" value="1"/>
</dbReference>
<dbReference type="OrthoDB" id="9805575at2"/>
<evidence type="ECO:0000256" key="3">
    <source>
        <dbReference type="ARBA" id="ARBA00022833"/>
    </source>
</evidence>